<dbReference type="GeneID" id="100370720"/>
<dbReference type="InterPro" id="IPR058764">
    <property type="entry name" value="NPHP4_SK"/>
</dbReference>
<feature type="region of interest" description="Disordered" evidence="1">
    <location>
        <begin position="485"/>
        <end position="523"/>
    </location>
</feature>
<evidence type="ECO:0000259" key="3">
    <source>
        <dbReference type="Pfam" id="PF26173"/>
    </source>
</evidence>
<feature type="domain" description="NPHP4 Ig-like" evidence="2">
    <location>
        <begin position="1370"/>
        <end position="1453"/>
    </location>
</feature>
<evidence type="ECO:0000259" key="7">
    <source>
        <dbReference type="Pfam" id="PF26190"/>
    </source>
</evidence>
<dbReference type="CDD" id="cd22239">
    <property type="entry name" value="NPHP4"/>
    <property type="match status" value="1"/>
</dbReference>
<reference evidence="9" key="1">
    <citation type="submission" date="2025-08" db="UniProtKB">
        <authorList>
            <consortium name="RefSeq"/>
        </authorList>
    </citation>
    <scope>IDENTIFICATION</scope>
    <source>
        <tissue evidence="9">Testes</tissue>
    </source>
</reference>
<evidence type="ECO:0000313" key="8">
    <source>
        <dbReference type="Proteomes" id="UP000694865"/>
    </source>
</evidence>
<proteinExistence type="predicted"/>
<dbReference type="Pfam" id="PF26187">
    <property type="entry name" value="Ig_NPHP4_4th"/>
    <property type="match status" value="1"/>
</dbReference>
<sequence length="1553" mass="174384">MADSSKQWVQFLNRNSSLPLPGERNEETQDAQSVGYSLSLQAIEGINEPEQGGKRTEYEIRVSLFDIIYKKFFGRTWVGPAKSVKSSASQKARLQYNVPVYFHTSLNDPNIVIVVEIVGIITTKKNKVQRVSCGWGIIRIFKDGHLGDLSSPTPEPVKRMDVYHGSPRALLYLDDDIEKNEKITLIAECQLCYVIRTHKLLRKVMHLLPENIIAGSNSIIPGLYSQDDKLQIYLYPTIEKFEEELCKLLNADRLARDDIPSDANVVHINERRLQVGVHNGWGYVQPPQTYMLVSDAVSKGGRGSMRKSKGRPTSAGSRESLSTALILKNKVRLELIEDPLFAVVFNLEYMLSVPVSTTDRKLSTSMNRVQSRNVSLRWAAWTPFAHDGMAEITLQLQGDPIPNPDSVLVFKNPDVEMTDQEASKIAPGRIQFMFRTKKDMSSSRPGSAASMRSESFRQGFDSYRSTGQATHMETSMDVGMPHYQTGLAPHEQSSVEGSMLGESHPSQYPARPPIPKGSPRTPRSMQMGTPNGMMMGLPPVPPQQQYYGQQQIYSSIQPIPHSGTGNVYPVEIKHLEASTARTVSPDQLTELPFTPVHAPIMPVGQLQQTGPSLTRASYARLYQAGFPPVLDRNGEPPEVVDPNDYVTFHPQHEDADPLQINEIVLQFLAFSRMVQFENQGQPRQHNTIFFTFQFYRYPQITTERLFLGEVDGGLSADPSSLPCILQKLSKDGTILEGPPGVTTRGGSVRPVGVTTILKGRLHLRMANIGHPIEVKLLKAGNTHLQKSRVVVQDEGSGTFLGGSLNTISSPKYYCNISTKYAQRQYSDHFNRYLVPICLFCGILLKAQFRPGEGKMFVRFLYQQTLHIDVWDGDSLLLIGSCALPLKHLLRSGRDAVQVTHELDVITTEYTEDSPALTGDLTRGGSVRPVGVTTILKGRLHLRMANIGHPIEVKLLKAGNTHLQKSRVVVQDEGSGTFLGGSLNTISSPKLSLYAGMKLTRTYRAAHMADTDRELAALLFSRKDKAVLQDSNREADEVKKRKLNRMEAIRKNESENGLISTLLIKKEEKIQRARDLKTIEVYRERSKKEGIRSMLQSAITTEHTIHPSFGHAEFFEFILKNPYNVQHTVYIQCDDPDLQVVTDTREWRHYKQLTETYTPVEENMFSGEAQNDLPGIQVFLRPKESINIPLKYQSFKADHSVHPQGPYNPHRPLINMQMPEQNKVDLSLQSRNTKVYFKTGDDRPIAILSLNIEPQPQIVDQTFRFHHPEQSFLKKSVRLPPFQSLPGAPVGGAGLHGLFVRCSDPNVICESKRVAPGEPQDVFIKVACGASPAIKKFFIIIYGDQFLSRPVQTWQFYIHALQRVDVTCVEGQTSRFSLILRGTQSSRLTQCFSSHPIEMQISPVEPFMLLANSVHEIHVGVRPTSVGSKFMYINVVDTEYHQLVRSWLICVTCRQPVISKAFELQLPVGGGKGSNKRISYTNPYPYKKVFNLRSNRDDLLQFKETKIEIGAGQVHTIGLRFTPSQVPGSAEILIFINDAEDKNEETFCVKAIYM</sequence>
<dbReference type="InterPro" id="IPR058686">
    <property type="entry name" value="Ig_NPHP4_3rd"/>
</dbReference>
<protein>
    <submittedName>
        <fullName evidence="9">Nephrocystin-4-like</fullName>
    </submittedName>
</protein>
<dbReference type="PANTHER" id="PTHR31043:SF3">
    <property type="entry name" value="NEPHROCYSTIN-4"/>
    <property type="match status" value="1"/>
</dbReference>
<feature type="domain" description="NPHP4 SK-like" evidence="3">
    <location>
        <begin position="1032"/>
        <end position="1097"/>
    </location>
</feature>
<dbReference type="InterPro" id="IPR058687">
    <property type="entry name" value="Ig_NPHP4_1st"/>
</dbReference>
<feature type="domain" description="NPHP4 C2-like" evidence="4">
    <location>
        <begin position="848"/>
        <end position="948"/>
    </location>
</feature>
<dbReference type="Pfam" id="PF26015">
    <property type="entry name" value="Ig_NPH4_3rd"/>
    <property type="match status" value="1"/>
</dbReference>
<evidence type="ECO:0000259" key="5">
    <source>
        <dbReference type="Pfam" id="PF26187"/>
    </source>
</evidence>
<dbReference type="InterPro" id="IPR029775">
    <property type="entry name" value="NPHP4"/>
</dbReference>
<dbReference type="InterPro" id="IPR058688">
    <property type="entry name" value="Ig_NPHP4_2nd"/>
</dbReference>
<gene>
    <name evidence="9" type="primary">LOC100370720</name>
</gene>
<dbReference type="InterPro" id="IPR058765">
    <property type="entry name" value="NPHP4_C2-like"/>
</dbReference>
<feature type="domain" description="NPHP4 C2-like" evidence="4">
    <location>
        <begin position="616"/>
        <end position="742"/>
    </location>
</feature>
<feature type="domain" description="NPHP4 Ig-like" evidence="5">
    <location>
        <begin position="1458"/>
        <end position="1552"/>
    </location>
</feature>
<dbReference type="Pfam" id="PF26190">
    <property type="entry name" value="Ig_NPHP4_1st"/>
    <property type="match status" value="1"/>
</dbReference>
<evidence type="ECO:0000256" key="1">
    <source>
        <dbReference type="SAM" id="MobiDB-lite"/>
    </source>
</evidence>
<name>A0ABM0MIP8_SACKO</name>
<evidence type="ECO:0000259" key="4">
    <source>
        <dbReference type="Pfam" id="PF26186"/>
    </source>
</evidence>
<dbReference type="Pfam" id="PF26186">
    <property type="entry name" value="NPHP4_C2_3rd"/>
    <property type="match status" value="2"/>
</dbReference>
<dbReference type="InterPro" id="IPR058685">
    <property type="entry name" value="Ig_NPHP4_4th"/>
</dbReference>
<evidence type="ECO:0000259" key="2">
    <source>
        <dbReference type="Pfam" id="PF26015"/>
    </source>
</evidence>
<dbReference type="PANTHER" id="PTHR31043">
    <property type="entry name" value="NEPHROCYSTIN-4"/>
    <property type="match status" value="1"/>
</dbReference>
<keyword evidence="8" id="KW-1185">Reference proteome</keyword>
<dbReference type="Pfam" id="PF26173">
    <property type="entry name" value="NPHP4_SK"/>
    <property type="match status" value="1"/>
</dbReference>
<feature type="domain" description="NPHP4 Ig-like" evidence="6">
    <location>
        <begin position="1262"/>
        <end position="1358"/>
    </location>
</feature>
<dbReference type="RefSeq" id="XP_006819889.1">
    <property type="nucleotide sequence ID" value="XM_006819826.1"/>
</dbReference>
<evidence type="ECO:0000259" key="6">
    <source>
        <dbReference type="Pfam" id="PF26189"/>
    </source>
</evidence>
<evidence type="ECO:0000313" key="9">
    <source>
        <dbReference type="RefSeq" id="XP_006819889.1"/>
    </source>
</evidence>
<organism evidence="8 9">
    <name type="scientific">Saccoglossus kowalevskii</name>
    <name type="common">Acorn worm</name>
    <dbReference type="NCBI Taxonomy" id="10224"/>
    <lineage>
        <taxon>Eukaryota</taxon>
        <taxon>Metazoa</taxon>
        <taxon>Hemichordata</taxon>
        <taxon>Enteropneusta</taxon>
        <taxon>Harrimaniidae</taxon>
        <taxon>Saccoglossus</taxon>
    </lineage>
</organism>
<dbReference type="Proteomes" id="UP000694865">
    <property type="component" value="Unplaced"/>
</dbReference>
<dbReference type="Pfam" id="PF26189">
    <property type="entry name" value="Ig_NPHP4_2nd"/>
    <property type="match status" value="1"/>
</dbReference>
<feature type="domain" description="NPHP4 Ig-like" evidence="7">
    <location>
        <begin position="1100"/>
        <end position="1255"/>
    </location>
</feature>
<accession>A0ABM0MIP8</accession>